<dbReference type="GO" id="GO:0003676">
    <property type="term" value="F:nucleic acid binding"/>
    <property type="evidence" value="ECO:0007669"/>
    <property type="project" value="InterPro"/>
</dbReference>
<gene>
    <name evidence="1" type="ORF">M0R45_008712</name>
</gene>
<comment type="caution">
    <text evidence="1">The sequence shown here is derived from an EMBL/GenBank/DDBJ whole genome shotgun (WGS) entry which is preliminary data.</text>
</comment>
<dbReference type="InterPro" id="IPR036397">
    <property type="entry name" value="RNaseH_sf"/>
</dbReference>
<dbReference type="AlphaFoldDB" id="A0AAW1Y5B2"/>
<dbReference type="EMBL" id="JBEDUW010000002">
    <property type="protein sequence ID" value="KAK9943093.1"/>
    <property type="molecule type" value="Genomic_DNA"/>
</dbReference>
<evidence type="ECO:0000313" key="2">
    <source>
        <dbReference type="Proteomes" id="UP001457282"/>
    </source>
</evidence>
<evidence type="ECO:0000313" key="1">
    <source>
        <dbReference type="EMBL" id="KAK9943093.1"/>
    </source>
</evidence>
<accession>A0AAW1Y5B2</accession>
<sequence length="254" mass="29232">MTNLLAYWHERAAQKDAAINLVEFLNESNQGEEIRMENLGPAPAELEDILTEVEDPREEINLGTPENPKLLFISKLLSSKAKKEFEALLREYKDCFAWEYHEMPGLDRSIVEHRLPLYDACKPHKQPPQRFSAEEFKCTSWSLLPYYALADQLAEAFDKVSFTHVPRKENTNANEMAQLASGMNLTKSEGSRTIKVLKRTMPACIERGAPMEILVISVDPSDWRYPIIRFHDNPEGNHDPKIKNLARNFVLYKD</sequence>
<reference evidence="1 2" key="1">
    <citation type="journal article" date="2023" name="G3 (Bethesda)">
        <title>A chromosome-length genome assembly and annotation of blackberry (Rubus argutus, cv. 'Hillquist').</title>
        <authorList>
            <person name="Bruna T."/>
            <person name="Aryal R."/>
            <person name="Dudchenko O."/>
            <person name="Sargent D.J."/>
            <person name="Mead D."/>
            <person name="Buti M."/>
            <person name="Cavallini A."/>
            <person name="Hytonen T."/>
            <person name="Andres J."/>
            <person name="Pham M."/>
            <person name="Weisz D."/>
            <person name="Mascagni F."/>
            <person name="Usai G."/>
            <person name="Natali L."/>
            <person name="Bassil N."/>
            <person name="Fernandez G.E."/>
            <person name="Lomsadze A."/>
            <person name="Armour M."/>
            <person name="Olukolu B."/>
            <person name="Poorten T."/>
            <person name="Britton C."/>
            <person name="Davik J."/>
            <person name="Ashrafi H."/>
            <person name="Aiden E.L."/>
            <person name="Borodovsky M."/>
            <person name="Worthington M."/>
        </authorList>
    </citation>
    <scope>NUCLEOTIDE SEQUENCE [LARGE SCALE GENOMIC DNA]</scope>
    <source>
        <strain evidence="1">PI 553951</strain>
    </source>
</reference>
<organism evidence="1 2">
    <name type="scientific">Rubus argutus</name>
    <name type="common">Southern blackberry</name>
    <dbReference type="NCBI Taxonomy" id="59490"/>
    <lineage>
        <taxon>Eukaryota</taxon>
        <taxon>Viridiplantae</taxon>
        <taxon>Streptophyta</taxon>
        <taxon>Embryophyta</taxon>
        <taxon>Tracheophyta</taxon>
        <taxon>Spermatophyta</taxon>
        <taxon>Magnoliopsida</taxon>
        <taxon>eudicotyledons</taxon>
        <taxon>Gunneridae</taxon>
        <taxon>Pentapetalae</taxon>
        <taxon>rosids</taxon>
        <taxon>fabids</taxon>
        <taxon>Rosales</taxon>
        <taxon>Rosaceae</taxon>
        <taxon>Rosoideae</taxon>
        <taxon>Rosoideae incertae sedis</taxon>
        <taxon>Rubus</taxon>
    </lineage>
</organism>
<dbReference type="Gene3D" id="3.30.420.10">
    <property type="entry name" value="Ribonuclease H-like superfamily/Ribonuclease H"/>
    <property type="match status" value="1"/>
</dbReference>
<keyword evidence="2" id="KW-1185">Reference proteome</keyword>
<name>A0AAW1Y5B2_RUBAR</name>
<proteinExistence type="predicted"/>
<dbReference type="Proteomes" id="UP001457282">
    <property type="component" value="Unassembled WGS sequence"/>
</dbReference>
<evidence type="ECO:0008006" key="3">
    <source>
        <dbReference type="Google" id="ProtNLM"/>
    </source>
</evidence>
<protein>
    <recommendedName>
        <fullName evidence="3">RNase H type-1 domain-containing protein</fullName>
    </recommendedName>
</protein>